<evidence type="ECO:0000256" key="4">
    <source>
        <dbReference type="ARBA" id="ARBA00022679"/>
    </source>
</evidence>
<dbReference type="FunFam" id="3.30.430.20:FF:000002">
    <property type="entry name" value="Cysteine-rich receptor-like protein kinase 10"/>
    <property type="match status" value="1"/>
</dbReference>
<keyword evidence="12 18" id="KW-0472">Membrane</keyword>
<dbReference type="PROSITE" id="PS00107">
    <property type="entry name" value="PROTEIN_KINASE_ATP"/>
    <property type="match status" value="1"/>
</dbReference>
<evidence type="ECO:0000256" key="6">
    <source>
        <dbReference type="ARBA" id="ARBA00022729"/>
    </source>
</evidence>
<evidence type="ECO:0000256" key="8">
    <source>
        <dbReference type="ARBA" id="ARBA00022741"/>
    </source>
</evidence>
<name>A0AAW0KSH9_QUESU</name>
<dbReference type="SUPFAM" id="SSF56112">
    <property type="entry name" value="Protein kinase-like (PK-like)"/>
    <property type="match status" value="1"/>
</dbReference>
<evidence type="ECO:0000313" key="22">
    <source>
        <dbReference type="Proteomes" id="UP000237347"/>
    </source>
</evidence>
<dbReference type="GO" id="GO:0005524">
    <property type="term" value="F:ATP binding"/>
    <property type="evidence" value="ECO:0007669"/>
    <property type="project" value="UniProtKB-UniRule"/>
</dbReference>
<keyword evidence="5 18" id="KW-0812">Transmembrane</keyword>
<keyword evidence="6" id="KW-0732">Signal</keyword>
<keyword evidence="2" id="KW-0723">Serine/threonine-protein kinase</keyword>
<organism evidence="21 22">
    <name type="scientific">Quercus suber</name>
    <name type="common">Cork oak</name>
    <dbReference type="NCBI Taxonomy" id="58331"/>
    <lineage>
        <taxon>Eukaryota</taxon>
        <taxon>Viridiplantae</taxon>
        <taxon>Streptophyta</taxon>
        <taxon>Embryophyta</taxon>
        <taxon>Tracheophyta</taxon>
        <taxon>Spermatophyta</taxon>
        <taxon>Magnoliopsida</taxon>
        <taxon>eudicotyledons</taxon>
        <taxon>Gunneridae</taxon>
        <taxon>Pentapetalae</taxon>
        <taxon>rosids</taxon>
        <taxon>fabids</taxon>
        <taxon>Fagales</taxon>
        <taxon>Fagaceae</taxon>
        <taxon>Quercus</taxon>
    </lineage>
</organism>
<dbReference type="InterPro" id="IPR001245">
    <property type="entry name" value="Ser-Thr/Tyr_kinase_cat_dom"/>
</dbReference>
<keyword evidence="22" id="KW-1185">Reference proteome</keyword>
<feature type="non-terminal residue" evidence="21">
    <location>
        <position position="1"/>
    </location>
</feature>
<dbReference type="PROSITE" id="PS50011">
    <property type="entry name" value="PROTEIN_KINASE_DOM"/>
    <property type="match status" value="1"/>
</dbReference>
<dbReference type="Gene3D" id="3.30.430.20">
    <property type="entry name" value="Gnk2 domain, C-X8-C-X2-C motif"/>
    <property type="match status" value="2"/>
</dbReference>
<feature type="domain" description="Gnk2-homologous" evidence="20">
    <location>
        <begin position="187"/>
        <end position="295"/>
    </location>
</feature>
<evidence type="ECO:0000256" key="15">
    <source>
        <dbReference type="ARBA" id="ARBA00047558"/>
    </source>
</evidence>
<keyword evidence="13" id="KW-0675">Receptor</keyword>
<keyword evidence="4" id="KW-0808">Transferase</keyword>
<dbReference type="InterPro" id="IPR038408">
    <property type="entry name" value="GNK2_sf"/>
</dbReference>
<keyword evidence="8 17" id="KW-0547">Nucleotide-binding</keyword>
<keyword evidence="11 18" id="KW-1133">Transmembrane helix</keyword>
<protein>
    <submittedName>
        <fullName evidence="21">Cysteine-rich receptor-like protein kinase 25</fullName>
    </submittedName>
</protein>
<evidence type="ECO:0000256" key="17">
    <source>
        <dbReference type="PROSITE-ProRule" id="PRU10141"/>
    </source>
</evidence>
<evidence type="ECO:0000256" key="18">
    <source>
        <dbReference type="SAM" id="Phobius"/>
    </source>
</evidence>
<dbReference type="InterPro" id="IPR008271">
    <property type="entry name" value="Ser/Thr_kinase_AS"/>
</dbReference>
<dbReference type="Proteomes" id="UP000237347">
    <property type="component" value="Unassembled WGS sequence"/>
</dbReference>
<dbReference type="InterPro" id="IPR002902">
    <property type="entry name" value="GNK2"/>
</dbReference>
<evidence type="ECO:0000313" key="21">
    <source>
        <dbReference type="EMBL" id="KAK7842553.1"/>
    </source>
</evidence>
<dbReference type="CDD" id="cd23509">
    <property type="entry name" value="Gnk2-like"/>
    <property type="match status" value="2"/>
</dbReference>
<keyword evidence="14" id="KW-0325">Glycoprotein</keyword>
<dbReference type="SMART" id="SM00220">
    <property type="entry name" value="S_TKc"/>
    <property type="match status" value="1"/>
</dbReference>
<dbReference type="PANTHER" id="PTHR27002">
    <property type="entry name" value="RECEPTOR-LIKE SERINE/THREONINE-PROTEIN KINASE SD1-8"/>
    <property type="match status" value="1"/>
</dbReference>
<feature type="domain" description="Protein kinase" evidence="19">
    <location>
        <begin position="390"/>
        <end position="676"/>
    </location>
</feature>
<keyword evidence="10 17" id="KW-0067">ATP-binding</keyword>
<dbReference type="InterPro" id="IPR011009">
    <property type="entry name" value="Kinase-like_dom_sf"/>
</dbReference>
<dbReference type="AlphaFoldDB" id="A0AAW0KSH9"/>
<accession>A0AAW0KSH9</accession>
<evidence type="ECO:0000259" key="19">
    <source>
        <dbReference type="PROSITE" id="PS50011"/>
    </source>
</evidence>
<dbReference type="InterPro" id="IPR017441">
    <property type="entry name" value="Protein_kinase_ATP_BS"/>
</dbReference>
<keyword evidence="7" id="KW-0677">Repeat</keyword>
<dbReference type="Gene3D" id="3.30.200.20">
    <property type="entry name" value="Phosphorylase Kinase, domain 1"/>
    <property type="match status" value="2"/>
</dbReference>
<evidence type="ECO:0000256" key="16">
    <source>
        <dbReference type="ARBA" id="ARBA00047951"/>
    </source>
</evidence>
<dbReference type="Pfam" id="PF01657">
    <property type="entry name" value="Stress-antifung"/>
    <property type="match status" value="2"/>
</dbReference>
<dbReference type="Pfam" id="PF07714">
    <property type="entry name" value="PK_Tyr_Ser-Thr"/>
    <property type="match status" value="1"/>
</dbReference>
<keyword evidence="3" id="KW-0597">Phosphoprotein</keyword>
<dbReference type="FunFam" id="1.10.510.10:FF:001697">
    <property type="entry name" value="Uncharacterized protein"/>
    <property type="match status" value="1"/>
</dbReference>
<evidence type="ECO:0000256" key="12">
    <source>
        <dbReference type="ARBA" id="ARBA00023136"/>
    </source>
</evidence>
<dbReference type="GO" id="GO:0005886">
    <property type="term" value="C:plasma membrane"/>
    <property type="evidence" value="ECO:0007669"/>
    <property type="project" value="TreeGrafter"/>
</dbReference>
<evidence type="ECO:0000256" key="11">
    <source>
        <dbReference type="ARBA" id="ARBA00022989"/>
    </source>
</evidence>
<dbReference type="PANTHER" id="PTHR27002:SF123">
    <property type="entry name" value="CYSTEINE-RICH RECEPTOR-LIKE PROTEIN KINASE 45"/>
    <property type="match status" value="1"/>
</dbReference>
<evidence type="ECO:0000256" key="14">
    <source>
        <dbReference type="ARBA" id="ARBA00023180"/>
    </source>
</evidence>
<dbReference type="PROSITE" id="PS00108">
    <property type="entry name" value="PROTEIN_KINASE_ST"/>
    <property type="match status" value="1"/>
</dbReference>
<evidence type="ECO:0000256" key="9">
    <source>
        <dbReference type="ARBA" id="ARBA00022777"/>
    </source>
</evidence>
<proteinExistence type="predicted"/>
<evidence type="ECO:0000256" key="13">
    <source>
        <dbReference type="ARBA" id="ARBA00023170"/>
    </source>
</evidence>
<feature type="transmembrane region" description="Helical" evidence="18">
    <location>
        <begin position="315"/>
        <end position="338"/>
    </location>
</feature>
<comment type="catalytic activity">
    <reaction evidence="16">
        <text>L-threonyl-[protein] + ATP = O-phospho-L-threonyl-[protein] + ADP + H(+)</text>
        <dbReference type="Rhea" id="RHEA:46608"/>
        <dbReference type="Rhea" id="RHEA-COMP:11060"/>
        <dbReference type="Rhea" id="RHEA-COMP:11605"/>
        <dbReference type="ChEBI" id="CHEBI:15378"/>
        <dbReference type="ChEBI" id="CHEBI:30013"/>
        <dbReference type="ChEBI" id="CHEBI:30616"/>
        <dbReference type="ChEBI" id="CHEBI:61977"/>
        <dbReference type="ChEBI" id="CHEBI:456216"/>
    </reaction>
</comment>
<dbReference type="FunFam" id="3.30.430.20:FF:000013">
    <property type="entry name" value="Cysteine-rich RLK (RECEPTOR-like protein kinase) 23"/>
    <property type="match status" value="1"/>
</dbReference>
<dbReference type="EMBL" id="PKMF04000219">
    <property type="protein sequence ID" value="KAK7842553.1"/>
    <property type="molecule type" value="Genomic_DNA"/>
</dbReference>
<dbReference type="InterPro" id="IPR000719">
    <property type="entry name" value="Prot_kinase_dom"/>
</dbReference>
<reference evidence="21 22" key="1">
    <citation type="journal article" date="2018" name="Sci. Data">
        <title>The draft genome sequence of cork oak.</title>
        <authorList>
            <person name="Ramos A.M."/>
            <person name="Usie A."/>
            <person name="Barbosa P."/>
            <person name="Barros P.M."/>
            <person name="Capote T."/>
            <person name="Chaves I."/>
            <person name="Simoes F."/>
            <person name="Abreu I."/>
            <person name="Carrasquinho I."/>
            <person name="Faro C."/>
            <person name="Guimaraes J.B."/>
            <person name="Mendonca D."/>
            <person name="Nobrega F."/>
            <person name="Rodrigues L."/>
            <person name="Saibo N.J.M."/>
            <person name="Varela M.C."/>
            <person name="Egas C."/>
            <person name="Matos J."/>
            <person name="Miguel C.M."/>
            <person name="Oliveira M.M."/>
            <person name="Ricardo C.P."/>
            <person name="Goncalves S."/>
        </authorList>
    </citation>
    <scope>NUCLEOTIDE SEQUENCE [LARGE SCALE GENOMIC DNA]</scope>
    <source>
        <strain evidence="22">cv. HL8</strain>
    </source>
</reference>
<feature type="binding site" evidence="17">
    <location>
        <position position="418"/>
    </location>
    <ligand>
        <name>ATP</name>
        <dbReference type="ChEBI" id="CHEBI:30616"/>
    </ligand>
</feature>
<dbReference type="GO" id="GO:0004674">
    <property type="term" value="F:protein serine/threonine kinase activity"/>
    <property type="evidence" value="ECO:0007669"/>
    <property type="project" value="UniProtKB-KW"/>
</dbReference>
<evidence type="ECO:0000256" key="2">
    <source>
        <dbReference type="ARBA" id="ARBA00022527"/>
    </source>
</evidence>
<comment type="catalytic activity">
    <reaction evidence="15">
        <text>L-seryl-[protein] + ATP = O-phospho-L-seryl-[protein] + ADP + H(+)</text>
        <dbReference type="Rhea" id="RHEA:17989"/>
        <dbReference type="Rhea" id="RHEA-COMP:9863"/>
        <dbReference type="Rhea" id="RHEA-COMP:11604"/>
        <dbReference type="ChEBI" id="CHEBI:15378"/>
        <dbReference type="ChEBI" id="CHEBI:29999"/>
        <dbReference type="ChEBI" id="CHEBI:30616"/>
        <dbReference type="ChEBI" id="CHEBI:83421"/>
        <dbReference type="ChEBI" id="CHEBI:456216"/>
    </reaction>
</comment>
<gene>
    <name evidence="21" type="primary">CRK25_51</name>
    <name evidence="21" type="ORF">CFP56_013631</name>
</gene>
<dbReference type="Gene3D" id="1.10.510.10">
    <property type="entry name" value="Transferase(Phosphotransferase) domain 1"/>
    <property type="match status" value="1"/>
</dbReference>
<dbReference type="FunFam" id="3.30.200.20:FF:000142">
    <property type="entry name" value="Cysteine-rich receptor-like protein kinase 10"/>
    <property type="match status" value="1"/>
</dbReference>
<evidence type="ECO:0000256" key="1">
    <source>
        <dbReference type="ARBA" id="ARBA00004167"/>
    </source>
</evidence>
<feature type="domain" description="Gnk2-homologous" evidence="20">
    <location>
        <begin position="74"/>
        <end position="181"/>
    </location>
</feature>
<evidence type="ECO:0000256" key="10">
    <source>
        <dbReference type="ARBA" id="ARBA00022840"/>
    </source>
</evidence>
<evidence type="ECO:0000256" key="7">
    <source>
        <dbReference type="ARBA" id="ARBA00022737"/>
    </source>
</evidence>
<sequence length="700" mass="78473">TSEITTIESLDFDFGTIEAAKNKFSDDNKIGEGRFGKVYKTAHINMGIPSSSVSMHLVLLSILTSLCLTSKAAQYRYHFCSNQTTFSPNSTYRSNLSHLLSFLSGNSTTETGFYNTTAGQTQTPENTVYGLFLCRGDLTTNECRDCVSTATKEMVQLYCPDEKVGVIWYDECVLRYSNRSFFSVMEDEPRKVLWNFLDITERARLLKLVEKALSDLVPAAANALSGAKKFATKETKFTESQSLYSLVECTPDLSSFGCNRCLQGAIAKLCKSYDGKRGGRVLSPSCNIRYEVYAFYHVQAQADAPQLKGKGKISMVIAIVIGVTIAASVVLVILLYCFQRRKARKKSNATNKKNSWKSDGLLSYHDASEITNVESLQFDFETIEAATNKFSDDNIIGEGGFGKVYKGVLLEGKEVAVKRFSMKSLQGLEEFKNEVLLIAKLQHKNLVRLLGCGIEGEEKLLVYEFMPNKSLDFFIFDSKRRSQLDWKTCNNIISGIARGLLYLHEDSRLKIIHRDLKPSNVLLDHDMVAKISDFGMARIFCENQNIASTKRVVGTYGYMAPEYALEGVFSVKSDVFSFGVILLEIISGKRNSGFYLTEHAQTLLAYAWRLWCEDKVLEFVDNFLMESCWTSEIVRCIHIGLLCVQENPNDRPTMSTVVVLLGSESIALPEPKHPAFSVDKFTQIDEFSVNELSISNIVPR</sequence>
<evidence type="ECO:0000256" key="5">
    <source>
        <dbReference type="ARBA" id="ARBA00022692"/>
    </source>
</evidence>
<comment type="subcellular location">
    <subcellularLocation>
        <location evidence="1">Membrane</location>
        <topology evidence="1">Single-pass membrane protein</topology>
    </subcellularLocation>
</comment>
<dbReference type="CDD" id="cd14066">
    <property type="entry name" value="STKc_IRAK"/>
    <property type="match status" value="1"/>
</dbReference>
<evidence type="ECO:0000256" key="3">
    <source>
        <dbReference type="ARBA" id="ARBA00022553"/>
    </source>
</evidence>
<keyword evidence="9" id="KW-0418">Kinase</keyword>
<evidence type="ECO:0000259" key="20">
    <source>
        <dbReference type="PROSITE" id="PS51473"/>
    </source>
</evidence>
<dbReference type="PROSITE" id="PS51473">
    <property type="entry name" value="GNK2"/>
    <property type="match status" value="2"/>
</dbReference>
<comment type="caution">
    <text evidence="21">The sequence shown here is derived from an EMBL/GenBank/DDBJ whole genome shotgun (WGS) entry which is preliminary data.</text>
</comment>